<dbReference type="RefSeq" id="WP_377834147.1">
    <property type="nucleotide sequence ID" value="NZ_JBHRSK010000013.1"/>
</dbReference>
<gene>
    <name evidence="2" type="ORF">ACFOES_15155</name>
</gene>
<dbReference type="EMBL" id="JBHRSK010000013">
    <property type="protein sequence ID" value="MFC2969438.1"/>
    <property type="molecule type" value="Genomic_DNA"/>
</dbReference>
<evidence type="ECO:0000259" key="1">
    <source>
        <dbReference type="Pfam" id="PF16291"/>
    </source>
</evidence>
<sequence length="131" mass="14488">MLLKWITLRVPPAHRAGFATAQDGWRALASVPGFRWQVAGWAVDDPDRFGALALWESRPAYDAFMAGPHDGLAAGQVGLYRDVESRLVEVGDAIACPNVERLRLSGWPLLPASVPRPELMLEPRWRVFGKA</sequence>
<keyword evidence="3" id="KW-1185">Reference proteome</keyword>
<dbReference type="Gene3D" id="3.30.70.100">
    <property type="match status" value="1"/>
</dbReference>
<proteinExistence type="predicted"/>
<dbReference type="SUPFAM" id="SSF54909">
    <property type="entry name" value="Dimeric alpha+beta barrel"/>
    <property type="match status" value="1"/>
</dbReference>
<reference evidence="3" key="1">
    <citation type="journal article" date="2019" name="Int. J. Syst. Evol. Microbiol.">
        <title>The Global Catalogue of Microorganisms (GCM) 10K type strain sequencing project: providing services to taxonomists for standard genome sequencing and annotation.</title>
        <authorList>
            <consortium name="The Broad Institute Genomics Platform"/>
            <consortium name="The Broad Institute Genome Sequencing Center for Infectious Disease"/>
            <person name="Wu L."/>
            <person name="Ma J."/>
        </authorList>
    </citation>
    <scope>NUCLEOTIDE SEQUENCE [LARGE SCALE GENOMIC DNA]</scope>
    <source>
        <strain evidence="3">KCTC 62192</strain>
    </source>
</reference>
<evidence type="ECO:0000313" key="3">
    <source>
        <dbReference type="Proteomes" id="UP001595443"/>
    </source>
</evidence>
<feature type="domain" description="DUF4937" evidence="1">
    <location>
        <begin position="2"/>
        <end position="84"/>
    </location>
</feature>
<dbReference type="Pfam" id="PF16291">
    <property type="entry name" value="DUF4937"/>
    <property type="match status" value="1"/>
</dbReference>
<comment type="caution">
    <text evidence="2">The sequence shown here is derived from an EMBL/GenBank/DDBJ whole genome shotgun (WGS) entry which is preliminary data.</text>
</comment>
<organism evidence="2 3">
    <name type="scientific">Acidimangrovimonas pyrenivorans</name>
    <dbReference type="NCBI Taxonomy" id="2030798"/>
    <lineage>
        <taxon>Bacteria</taxon>
        <taxon>Pseudomonadati</taxon>
        <taxon>Pseudomonadota</taxon>
        <taxon>Alphaproteobacteria</taxon>
        <taxon>Rhodobacterales</taxon>
        <taxon>Paracoccaceae</taxon>
        <taxon>Acidimangrovimonas</taxon>
    </lineage>
</organism>
<dbReference type="Proteomes" id="UP001595443">
    <property type="component" value="Unassembled WGS sequence"/>
</dbReference>
<dbReference type="InterPro" id="IPR011008">
    <property type="entry name" value="Dimeric_a/b-barrel"/>
</dbReference>
<name>A0ABV7AKF8_9RHOB</name>
<accession>A0ABV7AKF8</accession>
<protein>
    <submittedName>
        <fullName evidence="2">DUF4937 domain-containing protein</fullName>
    </submittedName>
</protein>
<evidence type="ECO:0000313" key="2">
    <source>
        <dbReference type="EMBL" id="MFC2969438.1"/>
    </source>
</evidence>
<dbReference type="InterPro" id="IPR032555">
    <property type="entry name" value="DUF4937"/>
</dbReference>